<evidence type="ECO:0000256" key="1">
    <source>
        <dbReference type="ARBA" id="ARBA00004141"/>
    </source>
</evidence>
<dbReference type="GO" id="GO:0055085">
    <property type="term" value="P:transmembrane transport"/>
    <property type="evidence" value="ECO:0007669"/>
    <property type="project" value="InterPro"/>
</dbReference>
<keyword evidence="5 6" id="KW-0472">Membrane</keyword>
<keyword evidence="3 6" id="KW-0812">Transmembrane</keyword>
<sequence length="218" mass="23603">MTGPPFSEWLSQNSQEIILRVQQHFFLSIYCVAIATVVGLLVALATYRFAWVANLSIGTVAIAFTIPSVALFGFVYSLTGDPLLTFIPVVSMYGLLPVTRNAIVGLQSADPSVIDAARGMGVGWFRMLWQIRFPIAWPVILAGMRVSAQLTVGIVAIGAFIGDYGLGRLAFNALNNLGSVNDVNQALACTIFVALVALVFDAFFVLVRRFTTPRGIRV</sequence>
<evidence type="ECO:0000259" key="7">
    <source>
        <dbReference type="PROSITE" id="PS50928"/>
    </source>
</evidence>
<dbReference type="GO" id="GO:0005886">
    <property type="term" value="C:plasma membrane"/>
    <property type="evidence" value="ECO:0007669"/>
    <property type="project" value="UniProtKB-SubCell"/>
</dbReference>
<dbReference type="Proteomes" id="UP000535511">
    <property type="component" value="Unassembled WGS sequence"/>
</dbReference>
<dbReference type="InterPro" id="IPR051204">
    <property type="entry name" value="ABC_transp_perm/SBD"/>
</dbReference>
<feature type="transmembrane region" description="Helical" evidence="6">
    <location>
        <begin position="183"/>
        <end position="207"/>
    </location>
</feature>
<proteinExistence type="inferred from homology"/>
<keyword evidence="9" id="KW-1185">Reference proteome</keyword>
<dbReference type="Pfam" id="PF00528">
    <property type="entry name" value="BPD_transp_1"/>
    <property type="match status" value="1"/>
</dbReference>
<dbReference type="CDD" id="cd06261">
    <property type="entry name" value="TM_PBP2"/>
    <property type="match status" value="1"/>
</dbReference>
<feature type="transmembrane region" description="Helical" evidence="6">
    <location>
        <begin position="25"/>
        <end position="45"/>
    </location>
</feature>
<comment type="caution">
    <text evidence="8">The sequence shown here is derived from an EMBL/GenBank/DDBJ whole genome shotgun (WGS) entry which is preliminary data.</text>
</comment>
<comment type="subcellular location">
    <subcellularLocation>
        <location evidence="6">Cell membrane</location>
        <topology evidence="6">Multi-pass membrane protein</topology>
    </subcellularLocation>
    <subcellularLocation>
        <location evidence="1">Membrane</location>
        <topology evidence="1">Multi-pass membrane protein</topology>
    </subcellularLocation>
</comment>
<evidence type="ECO:0000256" key="2">
    <source>
        <dbReference type="ARBA" id="ARBA00022448"/>
    </source>
</evidence>
<name>A0A7Y9E8Q1_9ACTN</name>
<dbReference type="RefSeq" id="WP_179664507.1">
    <property type="nucleotide sequence ID" value="NZ_JACCBG010000001.1"/>
</dbReference>
<evidence type="ECO:0000313" key="8">
    <source>
        <dbReference type="EMBL" id="NYD42931.1"/>
    </source>
</evidence>
<evidence type="ECO:0000256" key="4">
    <source>
        <dbReference type="ARBA" id="ARBA00022989"/>
    </source>
</evidence>
<feature type="transmembrane region" description="Helical" evidence="6">
    <location>
        <begin position="123"/>
        <end position="143"/>
    </location>
</feature>
<feature type="transmembrane region" description="Helical" evidence="6">
    <location>
        <begin position="150"/>
        <end position="171"/>
    </location>
</feature>
<dbReference type="InterPro" id="IPR000515">
    <property type="entry name" value="MetI-like"/>
</dbReference>
<evidence type="ECO:0000256" key="3">
    <source>
        <dbReference type="ARBA" id="ARBA00022692"/>
    </source>
</evidence>
<reference evidence="8 9" key="1">
    <citation type="submission" date="2020-07" db="EMBL/GenBank/DDBJ databases">
        <title>Sequencing the genomes of 1000 actinobacteria strains.</title>
        <authorList>
            <person name="Klenk H.-P."/>
        </authorList>
    </citation>
    <scope>NUCLEOTIDE SEQUENCE [LARGE SCALE GENOMIC DNA]</scope>
    <source>
        <strain evidence="8 9">DSM 21350</strain>
    </source>
</reference>
<feature type="domain" description="ABC transmembrane type-1" evidence="7">
    <location>
        <begin position="21"/>
        <end position="204"/>
    </location>
</feature>
<comment type="similarity">
    <text evidence="6">Belongs to the binding-protein-dependent transport system permease family.</text>
</comment>
<evidence type="ECO:0000313" key="9">
    <source>
        <dbReference type="Proteomes" id="UP000535511"/>
    </source>
</evidence>
<gene>
    <name evidence="8" type="ORF">BJZ21_003014</name>
</gene>
<keyword evidence="4 6" id="KW-1133">Transmembrane helix</keyword>
<evidence type="ECO:0000256" key="5">
    <source>
        <dbReference type="ARBA" id="ARBA00023136"/>
    </source>
</evidence>
<keyword evidence="2 6" id="KW-0813">Transport</keyword>
<dbReference type="PANTHER" id="PTHR30177">
    <property type="entry name" value="GLYCINE BETAINE/L-PROLINE TRANSPORT SYSTEM PERMEASE PROTEIN PROW"/>
    <property type="match status" value="1"/>
</dbReference>
<dbReference type="GO" id="GO:0031460">
    <property type="term" value="P:glycine betaine transport"/>
    <property type="evidence" value="ECO:0007669"/>
    <property type="project" value="TreeGrafter"/>
</dbReference>
<accession>A0A7Y9E8Q1</accession>
<dbReference type="Gene3D" id="1.10.3720.10">
    <property type="entry name" value="MetI-like"/>
    <property type="match status" value="1"/>
</dbReference>
<evidence type="ECO:0000256" key="6">
    <source>
        <dbReference type="RuleBase" id="RU363032"/>
    </source>
</evidence>
<dbReference type="EMBL" id="JACCBG010000001">
    <property type="protein sequence ID" value="NYD42931.1"/>
    <property type="molecule type" value="Genomic_DNA"/>
</dbReference>
<dbReference type="AlphaFoldDB" id="A0A7Y9E8Q1"/>
<dbReference type="SUPFAM" id="SSF161098">
    <property type="entry name" value="MetI-like"/>
    <property type="match status" value="1"/>
</dbReference>
<dbReference type="PANTHER" id="PTHR30177:SF4">
    <property type="entry name" value="OSMOPROTECTANT IMPORT PERMEASE PROTEIN OSMW"/>
    <property type="match status" value="1"/>
</dbReference>
<dbReference type="PROSITE" id="PS50928">
    <property type="entry name" value="ABC_TM1"/>
    <property type="match status" value="1"/>
</dbReference>
<dbReference type="InterPro" id="IPR035906">
    <property type="entry name" value="MetI-like_sf"/>
</dbReference>
<organism evidence="8 9">
    <name type="scientific">Nocardioides panaciterrulae</name>
    <dbReference type="NCBI Taxonomy" id="661492"/>
    <lineage>
        <taxon>Bacteria</taxon>
        <taxon>Bacillati</taxon>
        <taxon>Actinomycetota</taxon>
        <taxon>Actinomycetes</taxon>
        <taxon>Propionibacteriales</taxon>
        <taxon>Nocardioidaceae</taxon>
        <taxon>Nocardioides</taxon>
    </lineage>
</organism>
<feature type="transmembrane region" description="Helical" evidence="6">
    <location>
        <begin position="51"/>
        <end position="76"/>
    </location>
</feature>
<protein>
    <submittedName>
        <fullName evidence="8">Osmoprotectant transport system permease protein</fullName>
    </submittedName>
</protein>